<dbReference type="Pfam" id="PF25876">
    <property type="entry name" value="HH_MFP_RND"/>
    <property type="match status" value="1"/>
</dbReference>
<gene>
    <name evidence="8" type="primary">emrK</name>
    <name evidence="8" type="ORF">GCM10009038_34280</name>
</gene>
<comment type="caution">
    <text evidence="8">The sequence shown here is derived from an EMBL/GenBank/DDBJ whole genome shotgun (WGS) entry which is preliminary data.</text>
</comment>
<dbReference type="Pfam" id="PF25954">
    <property type="entry name" value="Beta-barrel_RND_2"/>
    <property type="match status" value="1"/>
</dbReference>
<protein>
    <submittedName>
        <fullName evidence="8">Hemolysin D</fullName>
    </submittedName>
</protein>
<keyword evidence="4" id="KW-0812">Transmembrane</keyword>
<evidence type="ECO:0000259" key="5">
    <source>
        <dbReference type="Pfam" id="PF25876"/>
    </source>
</evidence>
<keyword evidence="2" id="KW-0175">Coiled coil</keyword>
<comment type="similarity">
    <text evidence="1">Belongs to the membrane fusion protein (MFP) (TC 8.A.1) family.</text>
</comment>
<dbReference type="Gene3D" id="2.40.50.100">
    <property type="match status" value="1"/>
</dbReference>
<evidence type="ECO:0000259" key="6">
    <source>
        <dbReference type="Pfam" id="PF25917"/>
    </source>
</evidence>
<keyword evidence="9" id="KW-1185">Reference proteome</keyword>
<dbReference type="InterPro" id="IPR058624">
    <property type="entry name" value="MdtA-like_HH"/>
</dbReference>
<feature type="region of interest" description="Disordered" evidence="3">
    <location>
        <begin position="348"/>
        <end position="406"/>
    </location>
</feature>
<keyword evidence="4" id="KW-0472">Membrane</keyword>
<dbReference type="PANTHER" id="PTHR30386:SF24">
    <property type="entry name" value="MULTIDRUG RESISTANCE EFFLUX PUMP"/>
    <property type="match status" value="1"/>
</dbReference>
<feature type="coiled-coil region" evidence="2">
    <location>
        <begin position="86"/>
        <end position="134"/>
    </location>
</feature>
<proteinExistence type="inferred from homology"/>
<feature type="domain" description="Multidrug resistance protein MdtA-like alpha-helical hairpin" evidence="5">
    <location>
        <begin position="115"/>
        <end position="181"/>
    </location>
</feature>
<dbReference type="Gene3D" id="2.40.30.170">
    <property type="match status" value="1"/>
</dbReference>
<feature type="domain" description="Multidrug resistance protein MdtA-like barrel-sandwich hybrid" evidence="6">
    <location>
        <begin position="47"/>
        <end position="233"/>
    </location>
</feature>
<dbReference type="InterPro" id="IPR050739">
    <property type="entry name" value="MFP"/>
</dbReference>
<dbReference type="EMBL" id="BMZI01000008">
    <property type="protein sequence ID" value="GHB32550.1"/>
    <property type="molecule type" value="Genomic_DNA"/>
</dbReference>
<sequence length="406" mass="43641">MKIKKKLYTVAVVVVVLVVALIYGWHWWQTGRFFIETDNAYVRTDSVAVRAELTQKVVRVAVNDNQRVEKGDLLVQLDDRDVRSQLAQSQAQLAVSSANVTQAERQVDLDRASIDEAEAQVASAQSDVDQARQHLQRSQSLAANNYASRQQLDDDRASLNVAQATLKARQASVESAKRQLTADQASIDSAKANREAAEADIAYNQSQLDKTRIVASRAGVIGNRTVEPGNLAQPSLTLMQLVPVSSAYVVANYKETQIERMRVGQPVSLAVDAYPDIAFTGRVDSVAPATGTEFSLLPQDNATGNFNKIVQRVPVKILVTGPKDQLWRLQAGLSVVPSVDTREVDGQAIYFNPGPGLPDGDPDSGLADDASDQKPPDGASTSGQSGGGSTAEPDEAMSRQASGASE</sequence>
<dbReference type="Pfam" id="PF25917">
    <property type="entry name" value="BSH_RND"/>
    <property type="match status" value="1"/>
</dbReference>
<keyword evidence="4" id="KW-1133">Transmembrane helix</keyword>
<evidence type="ECO:0000256" key="1">
    <source>
        <dbReference type="ARBA" id="ARBA00009477"/>
    </source>
</evidence>
<evidence type="ECO:0000259" key="7">
    <source>
        <dbReference type="Pfam" id="PF25954"/>
    </source>
</evidence>
<reference evidence="9" key="1">
    <citation type="journal article" date="2019" name="Int. J. Syst. Evol. Microbiol.">
        <title>The Global Catalogue of Microorganisms (GCM) 10K type strain sequencing project: providing services to taxonomists for standard genome sequencing and annotation.</title>
        <authorList>
            <consortium name="The Broad Institute Genomics Platform"/>
            <consortium name="The Broad Institute Genome Sequencing Center for Infectious Disease"/>
            <person name="Wu L."/>
            <person name="Ma J."/>
        </authorList>
    </citation>
    <scope>NUCLEOTIDE SEQUENCE [LARGE SCALE GENOMIC DNA]</scope>
    <source>
        <strain evidence="9">KCTC 32998</strain>
    </source>
</reference>
<dbReference type="InterPro" id="IPR058625">
    <property type="entry name" value="MdtA-like_BSH"/>
</dbReference>
<evidence type="ECO:0000256" key="2">
    <source>
        <dbReference type="SAM" id="Coils"/>
    </source>
</evidence>
<dbReference type="Proteomes" id="UP000646745">
    <property type="component" value="Unassembled WGS sequence"/>
</dbReference>
<evidence type="ECO:0000256" key="4">
    <source>
        <dbReference type="SAM" id="Phobius"/>
    </source>
</evidence>
<organism evidence="8 9">
    <name type="scientific">Salinicola rhizosphaerae</name>
    <dbReference type="NCBI Taxonomy" id="1443141"/>
    <lineage>
        <taxon>Bacteria</taxon>
        <taxon>Pseudomonadati</taxon>
        <taxon>Pseudomonadota</taxon>
        <taxon>Gammaproteobacteria</taxon>
        <taxon>Oceanospirillales</taxon>
        <taxon>Halomonadaceae</taxon>
        <taxon>Salinicola</taxon>
    </lineage>
</organism>
<dbReference type="InterPro" id="IPR058792">
    <property type="entry name" value="Beta-barrel_RND_2"/>
</dbReference>
<dbReference type="SUPFAM" id="SSF111369">
    <property type="entry name" value="HlyD-like secretion proteins"/>
    <property type="match status" value="2"/>
</dbReference>
<feature type="domain" description="CusB-like beta-barrel" evidence="7">
    <location>
        <begin position="249"/>
        <end position="290"/>
    </location>
</feature>
<evidence type="ECO:0000313" key="9">
    <source>
        <dbReference type="Proteomes" id="UP000646745"/>
    </source>
</evidence>
<evidence type="ECO:0000256" key="3">
    <source>
        <dbReference type="SAM" id="MobiDB-lite"/>
    </source>
</evidence>
<dbReference type="RefSeq" id="WP_189445952.1">
    <property type="nucleotide sequence ID" value="NZ_BMZI01000008.1"/>
</dbReference>
<evidence type="ECO:0000313" key="8">
    <source>
        <dbReference type="EMBL" id="GHB32550.1"/>
    </source>
</evidence>
<dbReference type="PANTHER" id="PTHR30386">
    <property type="entry name" value="MEMBRANE FUSION SUBUNIT OF EMRAB-TOLC MULTIDRUG EFFLUX PUMP"/>
    <property type="match status" value="1"/>
</dbReference>
<feature type="transmembrane region" description="Helical" evidence="4">
    <location>
        <begin position="7"/>
        <end position="28"/>
    </location>
</feature>
<name>A0ABQ3EF03_9GAMM</name>
<accession>A0ABQ3EF03</accession>
<dbReference type="Gene3D" id="1.10.287.470">
    <property type="entry name" value="Helix hairpin bin"/>
    <property type="match status" value="2"/>
</dbReference>